<dbReference type="Gene3D" id="3.90.550.10">
    <property type="entry name" value="Spore Coat Polysaccharide Biosynthesis Protein SpsA, Chain A"/>
    <property type="match status" value="1"/>
</dbReference>
<dbReference type="CDD" id="cd00761">
    <property type="entry name" value="Glyco_tranf_GTA_type"/>
    <property type="match status" value="1"/>
</dbReference>
<dbReference type="EMBL" id="BIFS01000001">
    <property type="protein sequence ID" value="GCE19355.1"/>
    <property type="molecule type" value="Genomic_DNA"/>
</dbReference>
<dbReference type="Pfam" id="PF00535">
    <property type="entry name" value="Glycos_transf_2"/>
    <property type="match status" value="1"/>
</dbReference>
<dbReference type="SUPFAM" id="SSF53448">
    <property type="entry name" value="Nucleotide-diphospho-sugar transferases"/>
    <property type="match status" value="1"/>
</dbReference>
<dbReference type="OrthoDB" id="9771846at2"/>
<dbReference type="RefSeq" id="WP_126551241.1">
    <property type="nucleotide sequence ID" value="NZ_BIFS01000001.1"/>
</dbReference>
<organism evidence="2 3">
    <name type="scientific">Dictyobacter kobayashii</name>
    <dbReference type="NCBI Taxonomy" id="2014872"/>
    <lineage>
        <taxon>Bacteria</taxon>
        <taxon>Bacillati</taxon>
        <taxon>Chloroflexota</taxon>
        <taxon>Ktedonobacteria</taxon>
        <taxon>Ktedonobacterales</taxon>
        <taxon>Dictyobacteraceae</taxon>
        <taxon>Dictyobacter</taxon>
    </lineage>
</organism>
<dbReference type="AlphaFoldDB" id="A0A402AJX0"/>
<feature type="domain" description="Glycosyltransferase 2-like" evidence="1">
    <location>
        <begin position="44"/>
        <end position="167"/>
    </location>
</feature>
<comment type="caution">
    <text evidence="2">The sequence shown here is derived from an EMBL/GenBank/DDBJ whole genome shotgun (WGS) entry which is preliminary data.</text>
</comment>
<proteinExistence type="predicted"/>
<protein>
    <recommendedName>
        <fullName evidence="1">Glycosyltransferase 2-like domain-containing protein</fullName>
    </recommendedName>
</protein>
<dbReference type="InterPro" id="IPR001173">
    <property type="entry name" value="Glyco_trans_2-like"/>
</dbReference>
<evidence type="ECO:0000313" key="3">
    <source>
        <dbReference type="Proteomes" id="UP000287188"/>
    </source>
</evidence>
<dbReference type="InterPro" id="IPR050834">
    <property type="entry name" value="Glycosyltransf_2"/>
</dbReference>
<dbReference type="InterPro" id="IPR029044">
    <property type="entry name" value="Nucleotide-diphossugar_trans"/>
</dbReference>
<gene>
    <name evidence="2" type="ORF">KDK_31550</name>
</gene>
<keyword evidence="3" id="KW-1185">Reference proteome</keyword>
<evidence type="ECO:0000313" key="2">
    <source>
        <dbReference type="EMBL" id="GCE19355.1"/>
    </source>
</evidence>
<reference evidence="3" key="1">
    <citation type="submission" date="2018-12" db="EMBL/GenBank/DDBJ databases">
        <title>Tengunoibacter tsumagoiensis gen. nov., sp. nov., Dictyobacter kobayashii sp. nov., D. alpinus sp. nov., and D. joshuensis sp. nov. and description of Dictyobacteraceae fam. nov. within the order Ktedonobacterales isolated from Tengu-no-mugimeshi.</title>
        <authorList>
            <person name="Wang C.M."/>
            <person name="Zheng Y."/>
            <person name="Sakai Y."/>
            <person name="Toyoda A."/>
            <person name="Minakuchi Y."/>
            <person name="Abe K."/>
            <person name="Yokota A."/>
            <person name="Yabe S."/>
        </authorList>
    </citation>
    <scope>NUCLEOTIDE SEQUENCE [LARGE SCALE GENOMIC DNA]</scope>
    <source>
        <strain evidence="3">Uno11</strain>
    </source>
</reference>
<evidence type="ECO:0000259" key="1">
    <source>
        <dbReference type="Pfam" id="PF00535"/>
    </source>
</evidence>
<dbReference type="Proteomes" id="UP000287188">
    <property type="component" value="Unassembled WGS sequence"/>
</dbReference>
<dbReference type="PANTHER" id="PTHR43685">
    <property type="entry name" value="GLYCOSYLTRANSFERASE"/>
    <property type="match status" value="1"/>
</dbReference>
<sequence>MTTRHSLVHSTHIAIRTRSTGAFRTGLKDNHQTGQHELKPPRFSVVICTYNRRNMVLTALASLRRQSLPLKYFEVIVVDNGSADGTFNAIQTYLSTDALHRSSFEEQWKVQCLLEKRNGLAYARNTAIMAASGDIIVFLDDDVLVDQYFLEQLWSAYEETHADAIGGA</sequence>
<name>A0A402AJX0_9CHLR</name>
<dbReference type="PANTHER" id="PTHR43685:SF2">
    <property type="entry name" value="GLYCOSYLTRANSFERASE 2-LIKE DOMAIN-CONTAINING PROTEIN"/>
    <property type="match status" value="1"/>
</dbReference>
<accession>A0A402AJX0</accession>